<evidence type="ECO:0000259" key="2">
    <source>
        <dbReference type="Pfam" id="PF06812"/>
    </source>
</evidence>
<feature type="region of interest" description="Disordered" evidence="1">
    <location>
        <begin position="256"/>
        <end position="277"/>
    </location>
</feature>
<evidence type="ECO:0000313" key="3">
    <source>
        <dbReference type="EMBL" id="CAB3751177.1"/>
    </source>
</evidence>
<dbReference type="NCBIfam" id="TIGR03363">
    <property type="entry name" value="VI_chp_8"/>
    <property type="match status" value="1"/>
</dbReference>
<protein>
    <recommendedName>
        <fullName evidence="2">ImpA N-terminal domain-containing protein</fullName>
    </recommendedName>
</protein>
<evidence type="ECO:0000313" key="4">
    <source>
        <dbReference type="Proteomes" id="UP000494363"/>
    </source>
</evidence>
<feature type="region of interest" description="Disordered" evidence="1">
    <location>
        <begin position="1"/>
        <end position="23"/>
    </location>
</feature>
<dbReference type="Pfam" id="PF06812">
    <property type="entry name" value="ImpA_N"/>
    <property type="match status" value="1"/>
</dbReference>
<keyword evidence="4" id="KW-1185">Reference proteome</keyword>
<reference evidence="3 4" key="1">
    <citation type="submission" date="2020-04" db="EMBL/GenBank/DDBJ databases">
        <authorList>
            <person name="De Canck E."/>
        </authorList>
    </citation>
    <scope>NUCLEOTIDE SEQUENCE [LARGE SCALE GENOMIC DNA]</scope>
    <source>
        <strain evidence="3 4">LMG 29542</strain>
    </source>
</reference>
<dbReference type="PANTHER" id="PTHR37951">
    <property type="entry name" value="CYTOPLASMIC PROTEIN-RELATED"/>
    <property type="match status" value="1"/>
</dbReference>
<dbReference type="EMBL" id="CADIKH010000005">
    <property type="protein sequence ID" value="CAB3751177.1"/>
    <property type="molecule type" value="Genomic_DNA"/>
</dbReference>
<organism evidence="3 4">
    <name type="scientific">Paraburkholderia humisilvae</name>
    <dbReference type="NCBI Taxonomy" id="627669"/>
    <lineage>
        <taxon>Bacteria</taxon>
        <taxon>Pseudomonadati</taxon>
        <taxon>Pseudomonadota</taxon>
        <taxon>Betaproteobacteria</taxon>
        <taxon>Burkholderiales</taxon>
        <taxon>Burkholderiaceae</taxon>
        <taxon>Paraburkholderia</taxon>
    </lineage>
</organism>
<sequence>MTPIDLSPLLAPVDDAAPTGPNLEYDPEFAELERIATPRSERSIGDNVKAAEEPDWDKVAGLAEALFARTKDLRVAIHLTAAWTRRDGLSGWSAGLGLVRDLLDRYWDIVHPQRDADDDNDPTARSNALMPLGDPQSVLGYFRTAPFVWSTRLGRFSLRDLRIANGALLVTQAANGAPLPTLVELEACCMDCPDDHLPETAALLAAALEHARAIDALLVERLSTAGPDLTHLIADLYELKKFVDAQVARRFPELAAQHADEAAPDHAAQPEIAETARDDGKIRGSNDVLLRIDEICEYYARHEPSSPVPVLLRRARHLVGKSFADVLKNVAPGGLAELQMLAGPEEA</sequence>
<gene>
    <name evidence="3" type="ORF">LMG29542_01431</name>
</gene>
<accession>A0A6J5DCR5</accession>
<dbReference type="PANTHER" id="PTHR37951:SF1">
    <property type="entry name" value="TYPE VI SECRETION SYSTEM COMPONENT TSSA1"/>
    <property type="match status" value="1"/>
</dbReference>
<dbReference type="Proteomes" id="UP000494363">
    <property type="component" value="Unassembled WGS sequence"/>
</dbReference>
<evidence type="ECO:0000256" key="1">
    <source>
        <dbReference type="SAM" id="MobiDB-lite"/>
    </source>
</evidence>
<dbReference type="InterPro" id="IPR017740">
    <property type="entry name" value="TssA-like"/>
</dbReference>
<dbReference type="AlphaFoldDB" id="A0A6J5DCR5"/>
<proteinExistence type="predicted"/>
<feature type="domain" description="ImpA N-terminal" evidence="2">
    <location>
        <begin position="10"/>
        <end position="132"/>
    </location>
</feature>
<dbReference type="RefSeq" id="WP_175225757.1">
    <property type="nucleotide sequence ID" value="NZ_CADIKH010000005.1"/>
</dbReference>
<name>A0A6J5DCR5_9BURK</name>
<dbReference type="InterPro" id="IPR010657">
    <property type="entry name" value="ImpA_N"/>
</dbReference>